<dbReference type="PANTHER" id="PTHR20886">
    <property type="entry name" value="VANG-LIKE PROTEIN"/>
    <property type="match status" value="1"/>
</dbReference>
<proteinExistence type="inferred from homology"/>
<feature type="transmembrane region" description="Helical" evidence="9">
    <location>
        <begin position="124"/>
        <end position="144"/>
    </location>
</feature>
<dbReference type="InterPro" id="IPR009539">
    <property type="entry name" value="VANGL"/>
</dbReference>
<evidence type="ECO:0000313" key="10">
    <source>
        <dbReference type="EMBL" id="CAK8694886.1"/>
    </source>
</evidence>
<reference evidence="10 11" key="1">
    <citation type="submission" date="2024-02" db="EMBL/GenBank/DDBJ databases">
        <authorList>
            <person name="Daric V."/>
            <person name="Darras S."/>
        </authorList>
    </citation>
    <scope>NUCLEOTIDE SEQUENCE [LARGE SCALE GENOMIC DNA]</scope>
</reference>
<dbReference type="PIRSF" id="PIRSF007991">
    <property type="entry name" value="Strabismus"/>
    <property type="match status" value="1"/>
</dbReference>
<comment type="caution">
    <text evidence="10">The sequence shown here is derived from an EMBL/GenBank/DDBJ whole genome shotgun (WGS) entry which is preliminary data.</text>
</comment>
<evidence type="ECO:0000256" key="4">
    <source>
        <dbReference type="ARBA" id="ARBA00022989"/>
    </source>
</evidence>
<protein>
    <recommendedName>
        <fullName evidence="7">Vang-like protein</fullName>
    </recommendedName>
</protein>
<dbReference type="EMBL" id="CAWYQH010000141">
    <property type="protein sequence ID" value="CAK8694886.1"/>
    <property type="molecule type" value="Genomic_DNA"/>
</dbReference>
<gene>
    <name evidence="10" type="ORF">CVLEPA_LOCUS28214</name>
</gene>
<evidence type="ECO:0000313" key="11">
    <source>
        <dbReference type="Proteomes" id="UP001642483"/>
    </source>
</evidence>
<comment type="subcellular location">
    <subcellularLocation>
        <location evidence="1">Cell membrane</location>
        <topology evidence="1">Multi-pass membrane protein</topology>
    </subcellularLocation>
</comment>
<feature type="region of interest" description="Disordered" evidence="8">
    <location>
        <begin position="1"/>
        <end position="68"/>
    </location>
</feature>
<evidence type="ECO:0000256" key="6">
    <source>
        <dbReference type="ARBA" id="ARBA00025718"/>
    </source>
</evidence>
<sequence length="552" mass="63769">MDTDKLDNDSEYSLATNRSERSRHSHRRHRSHERGNRRHRNRGSNNDVNETGGEKTVTIRTPPLDGREDRVHQGAISVNMPEDEFLETNTFISGTTDVTQLSHESLAKLTKDVEPSIGFHDCGYVAGIVLAFLAYVSPAAFLLLPKLLGLIENPFKGSCEATCQVTLIGMIFKLLILLAASWAIFFRRQRTSMPRVFMFRSLILVLVLLITLTYWLFYGILVISAKPGELDYKTSMEFADGLANCLLFVHYLSLVLLELRHLQTTYVLEVIRTTDGERKFYNIGDLSIQRCSVWVLEKYYCDFPVYNPATMRIPSRSSRMKQLNSQTFKVYDVDGQPGNDTQGKNRAIIAAVARRRDAGHNERYYEEAEYERRVRKRRARLVAATEDAFTHIRRAHEQEQRNPKNQNNLMDPKQAAEAIFPALARSLQKYLRTTRQHQHYDIDNIFEHLSSCIKHDMTPKAFLERYLHPGSYLTYSPRHDSSQWELISDEPLVNMLRDGTVFRLNQKSKTGDDNQYSLVVTTHRSPRIRLKEEFIDPTSHRFVLQMQSETSV</sequence>
<name>A0ABP0GT24_CLALP</name>
<keyword evidence="4 9" id="KW-1133">Transmembrane helix</keyword>
<feature type="transmembrane region" description="Helical" evidence="9">
    <location>
        <begin position="197"/>
        <end position="221"/>
    </location>
</feature>
<keyword evidence="3 9" id="KW-0812">Transmembrane</keyword>
<evidence type="ECO:0000256" key="7">
    <source>
        <dbReference type="PIRNR" id="PIRNR007991"/>
    </source>
</evidence>
<keyword evidence="2 7" id="KW-1003">Cell membrane</keyword>
<feature type="transmembrane region" description="Helical" evidence="9">
    <location>
        <begin position="164"/>
        <end position="185"/>
    </location>
</feature>
<feature type="compositionally biased region" description="Basic residues" evidence="8">
    <location>
        <begin position="21"/>
        <end position="42"/>
    </location>
</feature>
<comment type="similarity">
    <text evidence="6 7">Belongs to the Vang family.</text>
</comment>
<evidence type="ECO:0000256" key="3">
    <source>
        <dbReference type="ARBA" id="ARBA00022692"/>
    </source>
</evidence>
<dbReference type="Pfam" id="PF06638">
    <property type="entry name" value="Strabismus"/>
    <property type="match status" value="1"/>
</dbReference>
<evidence type="ECO:0000256" key="2">
    <source>
        <dbReference type="ARBA" id="ARBA00022475"/>
    </source>
</evidence>
<dbReference type="Proteomes" id="UP001642483">
    <property type="component" value="Unassembled WGS sequence"/>
</dbReference>
<accession>A0ABP0GT24</accession>
<evidence type="ECO:0000256" key="8">
    <source>
        <dbReference type="SAM" id="MobiDB-lite"/>
    </source>
</evidence>
<organism evidence="10 11">
    <name type="scientific">Clavelina lepadiformis</name>
    <name type="common">Light-bulb sea squirt</name>
    <name type="synonym">Ascidia lepadiformis</name>
    <dbReference type="NCBI Taxonomy" id="159417"/>
    <lineage>
        <taxon>Eukaryota</taxon>
        <taxon>Metazoa</taxon>
        <taxon>Chordata</taxon>
        <taxon>Tunicata</taxon>
        <taxon>Ascidiacea</taxon>
        <taxon>Aplousobranchia</taxon>
        <taxon>Clavelinidae</taxon>
        <taxon>Clavelina</taxon>
    </lineage>
</organism>
<keyword evidence="5 7" id="KW-0472">Membrane</keyword>
<evidence type="ECO:0000256" key="5">
    <source>
        <dbReference type="ARBA" id="ARBA00023136"/>
    </source>
</evidence>
<keyword evidence="11" id="KW-1185">Reference proteome</keyword>
<evidence type="ECO:0000256" key="9">
    <source>
        <dbReference type="SAM" id="Phobius"/>
    </source>
</evidence>
<evidence type="ECO:0000256" key="1">
    <source>
        <dbReference type="ARBA" id="ARBA00004651"/>
    </source>
</evidence>